<name>A0A8J5TGR7_ZIZPA</name>
<evidence type="ECO:0000313" key="3">
    <source>
        <dbReference type="Proteomes" id="UP000729402"/>
    </source>
</evidence>
<organism evidence="2 3">
    <name type="scientific">Zizania palustris</name>
    <name type="common">Northern wild rice</name>
    <dbReference type="NCBI Taxonomy" id="103762"/>
    <lineage>
        <taxon>Eukaryota</taxon>
        <taxon>Viridiplantae</taxon>
        <taxon>Streptophyta</taxon>
        <taxon>Embryophyta</taxon>
        <taxon>Tracheophyta</taxon>
        <taxon>Spermatophyta</taxon>
        <taxon>Magnoliopsida</taxon>
        <taxon>Liliopsida</taxon>
        <taxon>Poales</taxon>
        <taxon>Poaceae</taxon>
        <taxon>BOP clade</taxon>
        <taxon>Oryzoideae</taxon>
        <taxon>Oryzeae</taxon>
        <taxon>Zizaniinae</taxon>
        <taxon>Zizania</taxon>
    </lineage>
</organism>
<dbReference type="EMBL" id="JAAALK010000082">
    <property type="protein sequence ID" value="KAG8083875.1"/>
    <property type="molecule type" value="Genomic_DNA"/>
</dbReference>
<gene>
    <name evidence="2" type="ORF">GUJ93_ZPchr0010g10162</name>
</gene>
<feature type="region of interest" description="Disordered" evidence="1">
    <location>
        <begin position="1"/>
        <end position="24"/>
    </location>
</feature>
<evidence type="ECO:0000313" key="2">
    <source>
        <dbReference type="EMBL" id="KAG8083875.1"/>
    </source>
</evidence>
<dbReference type="AlphaFoldDB" id="A0A8J5TGR7"/>
<comment type="caution">
    <text evidence="2">The sequence shown here is derived from an EMBL/GenBank/DDBJ whole genome shotgun (WGS) entry which is preliminary data.</text>
</comment>
<accession>A0A8J5TGR7</accession>
<proteinExistence type="predicted"/>
<keyword evidence="3" id="KW-1185">Reference proteome</keyword>
<dbReference type="Proteomes" id="UP000729402">
    <property type="component" value="Unassembled WGS sequence"/>
</dbReference>
<evidence type="ECO:0000256" key="1">
    <source>
        <dbReference type="SAM" id="MobiDB-lite"/>
    </source>
</evidence>
<sequence>MRTQTPNPVRTVGGGQTLERPGDGASIEGAYQLLEVLHDLIMDGDLVYGGAEVAGKGEVAVGRAGWRRRGGARRRGARWHAVGKKRRGGQKGCGIVGPGLAIARPSLLVGTINSSSVMS</sequence>
<protein>
    <submittedName>
        <fullName evidence="2">Uncharacterized protein</fullName>
    </submittedName>
</protein>
<reference evidence="2" key="2">
    <citation type="submission" date="2021-02" db="EMBL/GenBank/DDBJ databases">
        <authorList>
            <person name="Kimball J.A."/>
            <person name="Haas M.W."/>
            <person name="Macchietto M."/>
            <person name="Kono T."/>
            <person name="Duquette J."/>
            <person name="Shao M."/>
        </authorList>
    </citation>
    <scope>NUCLEOTIDE SEQUENCE</scope>
    <source>
        <tissue evidence="2">Fresh leaf tissue</tissue>
    </source>
</reference>
<reference evidence="2" key="1">
    <citation type="journal article" date="2021" name="bioRxiv">
        <title>Whole Genome Assembly and Annotation of Northern Wild Rice, Zizania palustris L., Supports a Whole Genome Duplication in the Zizania Genus.</title>
        <authorList>
            <person name="Haas M."/>
            <person name="Kono T."/>
            <person name="Macchietto M."/>
            <person name="Millas R."/>
            <person name="McGilp L."/>
            <person name="Shao M."/>
            <person name="Duquette J."/>
            <person name="Hirsch C.N."/>
            <person name="Kimball J."/>
        </authorList>
    </citation>
    <scope>NUCLEOTIDE SEQUENCE</scope>
    <source>
        <tissue evidence="2">Fresh leaf tissue</tissue>
    </source>
</reference>